<evidence type="ECO:0000256" key="8">
    <source>
        <dbReference type="ARBA" id="ARBA00035045"/>
    </source>
</evidence>
<evidence type="ECO:0000256" key="4">
    <source>
        <dbReference type="ARBA" id="ARBA00023004"/>
    </source>
</evidence>
<dbReference type="PANTHER" id="PTHR39479:SF2">
    <property type="entry name" value="2-OXOADIPATE DIOXYGENASE_DECARBOXYLASE"/>
    <property type="match status" value="1"/>
</dbReference>
<evidence type="ECO:0000256" key="7">
    <source>
        <dbReference type="ARBA" id="ARBA00035034"/>
    </source>
</evidence>
<evidence type="ECO:0000256" key="3">
    <source>
        <dbReference type="ARBA" id="ARBA00023002"/>
    </source>
</evidence>
<dbReference type="CDD" id="cd16348">
    <property type="entry name" value="VOC_YdcJ_like"/>
    <property type="match status" value="1"/>
</dbReference>
<dbReference type="Gene3D" id="3.10.180.80">
    <property type="entry name" value="Uncharacterised protein PF07063, DUF1338"/>
    <property type="match status" value="1"/>
</dbReference>
<keyword evidence="4" id="KW-0408">Iron</keyword>
<keyword evidence="2" id="KW-0223">Dioxygenase</keyword>
<dbReference type="PANTHER" id="PTHR39479">
    <property type="match status" value="1"/>
</dbReference>
<protein>
    <recommendedName>
        <fullName evidence="7">2-oxoadipate dioxygenase/decarboxylase</fullName>
        <ecNumber evidence="6">1.13.11.93</ecNumber>
    </recommendedName>
    <alternativeName>
        <fullName evidence="8">2-hydroxyglutarate synthase</fullName>
    </alternativeName>
</protein>
<evidence type="ECO:0000256" key="2">
    <source>
        <dbReference type="ARBA" id="ARBA00022964"/>
    </source>
</evidence>
<dbReference type="HOGENOM" id="CLU_026640_0_0_6"/>
<dbReference type="GO" id="GO:0051213">
    <property type="term" value="F:dioxygenase activity"/>
    <property type="evidence" value="ECO:0007669"/>
    <property type="project" value="UniProtKB-KW"/>
</dbReference>
<evidence type="ECO:0000256" key="6">
    <source>
        <dbReference type="ARBA" id="ARBA00035023"/>
    </source>
</evidence>
<dbReference type="InterPro" id="IPR009770">
    <property type="entry name" value="HGLS"/>
</dbReference>
<dbReference type="InterPro" id="IPR047869">
    <property type="entry name" value="YdcJ_bac-like"/>
</dbReference>
<gene>
    <name evidence="9" type="ORF">OU5_5859</name>
</gene>
<dbReference type="SMART" id="SM01150">
    <property type="entry name" value="DUF1338"/>
    <property type="match status" value="1"/>
</dbReference>
<name>A0A024EKR4_9PSED</name>
<dbReference type="EMBL" id="CP005960">
    <property type="protein sequence ID" value="AHZ72938.1"/>
    <property type="molecule type" value="Genomic_DNA"/>
</dbReference>
<evidence type="ECO:0000313" key="10">
    <source>
        <dbReference type="Proteomes" id="UP000026913"/>
    </source>
</evidence>
<comment type="cofactor">
    <cofactor evidence="1">
        <name>Fe(2+)</name>
        <dbReference type="ChEBI" id="CHEBI:29033"/>
    </cofactor>
</comment>
<accession>A0A024EKR4</accession>
<dbReference type="Proteomes" id="UP000026913">
    <property type="component" value="Chromosome"/>
</dbReference>
<keyword evidence="3" id="KW-0560">Oxidoreductase</keyword>
<proteinExistence type="inferred from homology"/>
<sequence>MRSSPWQNEVRKILRLSALQKAAIFSPILHVTAPGIFFMSHPSFVSPDLIRQRFSKAMSDMYREEVPLYGALMKLVEQTNRHVLDSDPQVARQLNSTGEIERLDLERHGAIRVGTAGELATLARLFAVMGMQPVGYYDLTPAGVPVHSTAFRAVHETALQVSPFRVFTSLLRLELIEDLELRAFAQSVLDKRQIFTPTALALIDRAVTAGGLNEQEAQDFVEQALETFRWHHSATVTAEQYQKLSAQHRLIADVVAFKGPHINHLTPRTLDIDIVQAQMPAHGITPKAVIEGPPRRQCPILLRQTSFKALDEPITFTDQAGTRGSHSARFGEIEQRGAALTPKGRALYDRLLNAARDELQDFPNEANAARYNALMTQHFAEFPDTYEGMRQQELAYFRYFVTEKGLEADELKSLSLDDLLSGGYLRVEPLVYEDFLPVSAAGIFQSNLGDAAQVNYGVHSNQQAFEQALGRPTIDELGLYAETQRRSIEQCFETSRLSRLI</sequence>
<dbReference type="AlphaFoldDB" id="A0A024EKR4"/>
<evidence type="ECO:0000256" key="1">
    <source>
        <dbReference type="ARBA" id="ARBA00001954"/>
    </source>
</evidence>
<reference evidence="9 10" key="1">
    <citation type="journal article" date="2012" name="J. Bacteriol.">
        <title>Genome sequence of cold-adapted Pseudomonas mandelii strain JR-1.</title>
        <authorList>
            <person name="Jang S.H."/>
            <person name="Kim J."/>
            <person name="Kim J."/>
            <person name="Hong S."/>
            <person name="Lee C."/>
        </authorList>
    </citation>
    <scope>NUCLEOTIDE SEQUENCE [LARGE SCALE GENOMIC DNA]</scope>
    <source>
        <strain evidence="9 10">JR-1</strain>
    </source>
</reference>
<comment type="similarity">
    <text evidence="5">Belongs to the 2-oxoadipate dioxygenase/decarboxylase family.</text>
</comment>
<evidence type="ECO:0000313" key="9">
    <source>
        <dbReference type="EMBL" id="AHZ72938.1"/>
    </source>
</evidence>
<dbReference type="KEGG" id="pman:OU5_5859"/>
<evidence type="ECO:0000256" key="5">
    <source>
        <dbReference type="ARBA" id="ARBA00035013"/>
    </source>
</evidence>
<dbReference type="EC" id="1.13.11.93" evidence="6"/>
<organism evidence="9 10">
    <name type="scientific">Pseudomonas mandelii JR-1</name>
    <dbReference type="NCBI Taxonomy" id="1147786"/>
    <lineage>
        <taxon>Bacteria</taxon>
        <taxon>Pseudomonadati</taxon>
        <taxon>Pseudomonadota</taxon>
        <taxon>Gammaproteobacteria</taxon>
        <taxon>Pseudomonadales</taxon>
        <taxon>Pseudomonadaceae</taxon>
        <taxon>Pseudomonas</taxon>
    </lineage>
</organism>
<dbReference type="Pfam" id="PF07063">
    <property type="entry name" value="HGLS"/>
    <property type="match status" value="1"/>
</dbReference>